<evidence type="ECO:0000313" key="7">
    <source>
        <dbReference type="EMBL" id="MFD1765997.1"/>
    </source>
</evidence>
<name>A0ABW4MEM8_9SPHN</name>
<dbReference type="Gene3D" id="2.10.109.10">
    <property type="entry name" value="Umud Fragment, subunit A"/>
    <property type="match status" value="1"/>
</dbReference>
<protein>
    <recommendedName>
        <fullName evidence="2 5">Signal peptidase I</fullName>
        <ecNumber evidence="5">3.4.21.89</ecNumber>
    </recommendedName>
</protein>
<dbReference type="Pfam" id="PF10502">
    <property type="entry name" value="Peptidase_S26"/>
    <property type="match status" value="1"/>
</dbReference>
<keyword evidence="4 5" id="KW-0378">Hydrolase</keyword>
<comment type="subcellular location">
    <subcellularLocation>
        <location evidence="5">Membrane</location>
        <topology evidence="5">Single-pass type II membrane protein</topology>
    </subcellularLocation>
</comment>
<evidence type="ECO:0000256" key="4">
    <source>
        <dbReference type="ARBA" id="ARBA00022801"/>
    </source>
</evidence>
<dbReference type="NCBIfam" id="TIGR02227">
    <property type="entry name" value="sigpep_I_bact"/>
    <property type="match status" value="1"/>
</dbReference>
<proteinExistence type="inferred from homology"/>
<evidence type="ECO:0000256" key="2">
    <source>
        <dbReference type="ARBA" id="ARBA00019232"/>
    </source>
</evidence>
<keyword evidence="5" id="KW-1133">Transmembrane helix</keyword>
<evidence type="ECO:0000259" key="6">
    <source>
        <dbReference type="Pfam" id="PF10502"/>
    </source>
</evidence>
<dbReference type="Proteomes" id="UP001597215">
    <property type="component" value="Unassembled WGS sequence"/>
</dbReference>
<comment type="catalytic activity">
    <reaction evidence="5">
        <text>Cleavage of hydrophobic, N-terminal signal or leader sequences from secreted and periplasmic proteins.</text>
        <dbReference type="EC" id="3.4.21.89"/>
    </reaction>
</comment>
<accession>A0ABW4MEM8</accession>
<dbReference type="InterPro" id="IPR036286">
    <property type="entry name" value="LexA/Signal_pep-like_sf"/>
</dbReference>
<dbReference type="GO" id="GO:0009003">
    <property type="term" value="F:signal peptidase activity"/>
    <property type="evidence" value="ECO:0007669"/>
    <property type="project" value="UniProtKB-EC"/>
</dbReference>
<feature type="domain" description="Peptidase S26" evidence="6">
    <location>
        <begin position="34"/>
        <end position="277"/>
    </location>
</feature>
<dbReference type="InterPro" id="IPR000223">
    <property type="entry name" value="Pept_S26A_signal_pept_1"/>
</dbReference>
<dbReference type="PROSITE" id="PS00501">
    <property type="entry name" value="SPASE_I_1"/>
    <property type="match status" value="1"/>
</dbReference>
<evidence type="ECO:0000256" key="3">
    <source>
        <dbReference type="ARBA" id="ARBA00022670"/>
    </source>
</evidence>
<dbReference type="PRINTS" id="PR00727">
    <property type="entry name" value="LEADERPTASE"/>
</dbReference>
<dbReference type="SUPFAM" id="SSF51306">
    <property type="entry name" value="LexA/Signal peptidase"/>
    <property type="match status" value="1"/>
</dbReference>
<comment type="similarity">
    <text evidence="1 5">Belongs to the peptidase S26 family.</text>
</comment>
<dbReference type="PANTHER" id="PTHR43390:SF1">
    <property type="entry name" value="CHLOROPLAST PROCESSING PEPTIDASE"/>
    <property type="match status" value="1"/>
</dbReference>
<keyword evidence="5" id="KW-0812">Transmembrane</keyword>
<keyword evidence="5" id="KW-0472">Membrane</keyword>
<evidence type="ECO:0000313" key="8">
    <source>
        <dbReference type="Proteomes" id="UP001597215"/>
    </source>
</evidence>
<sequence length="316" mass="34406">MTILNSEPVTTESKSSAAEAPKQGWLHNLWAEIKGLFWLLLAVLGFHSFIAKPFYIPSISMMPTLLVGDRLFVSKFAYGWSFVSPTIPNPVALFQWLVLREDVDSLAFTLPESKGRVWGATPERGDVVILTPEGKNQDYIKRVIGMPGDLFEMRGGQVFLNGKPIKQEAQPVKDLPVDANNPCTEIDFPGALAQEADGSLHCYVTIVRETLPNGVSYDTIDARRGSTDDVAPIRIPAGHYYLLGDNRDNSADSRVDAPIGLGGPVAWERIGGRAEIITFSLDGSTGLNPASWFSSFRGGRAGTSLRPDKAEANASK</sequence>
<reference evidence="8" key="1">
    <citation type="journal article" date="2019" name="Int. J. Syst. Evol. Microbiol.">
        <title>The Global Catalogue of Microorganisms (GCM) 10K type strain sequencing project: providing services to taxonomists for standard genome sequencing and annotation.</title>
        <authorList>
            <consortium name="The Broad Institute Genomics Platform"/>
            <consortium name="The Broad Institute Genome Sequencing Center for Infectious Disease"/>
            <person name="Wu L."/>
            <person name="Ma J."/>
        </authorList>
    </citation>
    <scope>NUCLEOTIDE SEQUENCE [LARGE SCALE GENOMIC DNA]</scope>
    <source>
        <strain evidence="8">CGMCC 1.12449</strain>
    </source>
</reference>
<keyword evidence="8" id="KW-1185">Reference proteome</keyword>
<dbReference type="InterPro" id="IPR019756">
    <property type="entry name" value="Pept_S26A_signal_pept_1_Ser-AS"/>
</dbReference>
<dbReference type="PANTHER" id="PTHR43390">
    <property type="entry name" value="SIGNAL PEPTIDASE I"/>
    <property type="match status" value="1"/>
</dbReference>
<comment type="caution">
    <text evidence="7">The sequence shown here is derived from an EMBL/GenBank/DDBJ whole genome shotgun (WGS) entry which is preliminary data.</text>
</comment>
<evidence type="ECO:0000256" key="1">
    <source>
        <dbReference type="ARBA" id="ARBA00009370"/>
    </source>
</evidence>
<keyword evidence="3 5" id="KW-0645">Protease</keyword>
<dbReference type="RefSeq" id="WP_381511589.1">
    <property type="nucleotide sequence ID" value="NZ_JBHUEL010000003.1"/>
</dbReference>
<gene>
    <name evidence="7" type="primary">lepB</name>
    <name evidence="7" type="ORF">ACFSAG_03970</name>
</gene>
<dbReference type="EC" id="3.4.21.89" evidence="5"/>
<feature type="transmembrane region" description="Helical" evidence="5">
    <location>
        <begin position="35"/>
        <end position="55"/>
    </location>
</feature>
<organism evidence="7 8">
    <name type="scientific">Sphingorhabdus buctiana</name>
    <dbReference type="NCBI Taxonomy" id="1508805"/>
    <lineage>
        <taxon>Bacteria</taxon>
        <taxon>Pseudomonadati</taxon>
        <taxon>Pseudomonadota</taxon>
        <taxon>Alphaproteobacteria</taxon>
        <taxon>Sphingomonadales</taxon>
        <taxon>Sphingomonadaceae</taxon>
        <taxon>Sphingorhabdus</taxon>
    </lineage>
</organism>
<evidence type="ECO:0000256" key="5">
    <source>
        <dbReference type="RuleBase" id="RU362042"/>
    </source>
</evidence>
<dbReference type="EMBL" id="JBHUEL010000003">
    <property type="protein sequence ID" value="MFD1765997.1"/>
    <property type="molecule type" value="Genomic_DNA"/>
</dbReference>
<dbReference type="CDD" id="cd06530">
    <property type="entry name" value="S26_SPase_I"/>
    <property type="match status" value="1"/>
</dbReference>
<dbReference type="InterPro" id="IPR019533">
    <property type="entry name" value="Peptidase_S26"/>
</dbReference>